<evidence type="ECO:0000313" key="1">
    <source>
        <dbReference type="EMBL" id="KAJ8966838.1"/>
    </source>
</evidence>
<reference evidence="1" key="1">
    <citation type="journal article" date="2023" name="Insect Mol. Biol.">
        <title>Genome sequencing provides insights into the evolution of gene families encoding plant cell wall-degrading enzymes in longhorned beetles.</title>
        <authorList>
            <person name="Shin N.R."/>
            <person name="Okamura Y."/>
            <person name="Kirsch R."/>
            <person name="Pauchet Y."/>
        </authorList>
    </citation>
    <scope>NUCLEOTIDE SEQUENCE</scope>
    <source>
        <strain evidence="1">MMC_N1</strain>
    </source>
</reference>
<dbReference type="InterPro" id="IPR013783">
    <property type="entry name" value="Ig-like_fold"/>
</dbReference>
<keyword evidence="2" id="KW-1185">Reference proteome</keyword>
<accession>A0ABQ9IVD0</accession>
<proteinExistence type="predicted"/>
<sequence>MDISTTAPSRVRKDYSLLIHSVQLHNLGVYTCQAYNGLGKAASWAVTVKAIGPYYFTDPEELKYKPYIVNPPEDPTTTTTPQPSPPMWPQPPPLRPTFAPWIPPAYNEPEPPNEIIPDTIPPPVAEGGVVPPLQIGAYGSSLYTEYWDTLYNLDSIFHNPSRHFKIHQLPPV</sequence>
<dbReference type="EMBL" id="JAPWTJ010002286">
    <property type="protein sequence ID" value="KAJ8966838.1"/>
    <property type="molecule type" value="Genomic_DNA"/>
</dbReference>
<evidence type="ECO:0000313" key="2">
    <source>
        <dbReference type="Proteomes" id="UP001162164"/>
    </source>
</evidence>
<dbReference type="SUPFAM" id="SSF48726">
    <property type="entry name" value="Immunoglobulin"/>
    <property type="match status" value="1"/>
</dbReference>
<organism evidence="1 2">
    <name type="scientific">Molorchus minor</name>
    <dbReference type="NCBI Taxonomy" id="1323400"/>
    <lineage>
        <taxon>Eukaryota</taxon>
        <taxon>Metazoa</taxon>
        <taxon>Ecdysozoa</taxon>
        <taxon>Arthropoda</taxon>
        <taxon>Hexapoda</taxon>
        <taxon>Insecta</taxon>
        <taxon>Pterygota</taxon>
        <taxon>Neoptera</taxon>
        <taxon>Endopterygota</taxon>
        <taxon>Coleoptera</taxon>
        <taxon>Polyphaga</taxon>
        <taxon>Cucujiformia</taxon>
        <taxon>Chrysomeloidea</taxon>
        <taxon>Cerambycidae</taxon>
        <taxon>Lamiinae</taxon>
        <taxon>Monochamini</taxon>
        <taxon>Molorchus</taxon>
    </lineage>
</organism>
<dbReference type="Proteomes" id="UP001162164">
    <property type="component" value="Unassembled WGS sequence"/>
</dbReference>
<dbReference type="InterPro" id="IPR036179">
    <property type="entry name" value="Ig-like_dom_sf"/>
</dbReference>
<gene>
    <name evidence="1" type="ORF">NQ317_003020</name>
</gene>
<name>A0ABQ9IVD0_9CUCU</name>
<comment type="caution">
    <text evidence="1">The sequence shown here is derived from an EMBL/GenBank/DDBJ whole genome shotgun (WGS) entry which is preliminary data.</text>
</comment>
<dbReference type="Gene3D" id="2.60.40.10">
    <property type="entry name" value="Immunoglobulins"/>
    <property type="match status" value="1"/>
</dbReference>
<protein>
    <submittedName>
        <fullName evidence="1">Uncharacterized protein</fullName>
    </submittedName>
</protein>